<evidence type="ECO:0000259" key="1">
    <source>
        <dbReference type="Pfam" id="PF01261"/>
    </source>
</evidence>
<organism evidence="2 3">
    <name type="scientific">Azohydromonas caseinilytica</name>
    <dbReference type="NCBI Taxonomy" id="2728836"/>
    <lineage>
        <taxon>Bacteria</taxon>
        <taxon>Pseudomonadati</taxon>
        <taxon>Pseudomonadota</taxon>
        <taxon>Betaproteobacteria</taxon>
        <taxon>Burkholderiales</taxon>
        <taxon>Sphaerotilaceae</taxon>
        <taxon>Azohydromonas</taxon>
    </lineage>
</organism>
<dbReference type="Gene3D" id="3.20.20.150">
    <property type="entry name" value="Divalent-metal-dependent TIM barrel enzymes"/>
    <property type="match status" value="1"/>
</dbReference>
<dbReference type="InterPro" id="IPR050312">
    <property type="entry name" value="IolE/XylAMocC-like"/>
</dbReference>
<dbReference type="InterPro" id="IPR036237">
    <property type="entry name" value="Xyl_isomerase-like_sf"/>
</dbReference>
<keyword evidence="2" id="KW-0413">Isomerase</keyword>
<gene>
    <name evidence="2" type="ORF">HHL10_12495</name>
</gene>
<dbReference type="PANTHER" id="PTHR12110">
    <property type="entry name" value="HYDROXYPYRUVATE ISOMERASE"/>
    <property type="match status" value="1"/>
</dbReference>
<dbReference type="RefSeq" id="WP_169160693.1">
    <property type="nucleotide sequence ID" value="NZ_JABBFW010000007.1"/>
</dbReference>
<dbReference type="InterPro" id="IPR013022">
    <property type="entry name" value="Xyl_isomerase-like_TIM-brl"/>
</dbReference>
<keyword evidence="3" id="KW-1185">Reference proteome</keyword>
<dbReference type="AlphaFoldDB" id="A0A848FCW8"/>
<feature type="domain" description="Xylose isomerase-like TIM barrel" evidence="1">
    <location>
        <begin position="23"/>
        <end position="269"/>
    </location>
</feature>
<dbReference type="PANTHER" id="PTHR12110:SF21">
    <property type="entry name" value="XYLOSE ISOMERASE-LIKE TIM BARREL DOMAIN-CONTAINING PROTEIN"/>
    <property type="match status" value="1"/>
</dbReference>
<accession>A0A848FCW8</accession>
<dbReference type="Proteomes" id="UP000574067">
    <property type="component" value="Unassembled WGS sequence"/>
</dbReference>
<dbReference type="EMBL" id="JABBFW010000007">
    <property type="protein sequence ID" value="NML15791.1"/>
    <property type="molecule type" value="Genomic_DNA"/>
</dbReference>
<dbReference type="GO" id="GO:0016853">
    <property type="term" value="F:isomerase activity"/>
    <property type="evidence" value="ECO:0007669"/>
    <property type="project" value="UniProtKB-KW"/>
</dbReference>
<evidence type="ECO:0000313" key="2">
    <source>
        <dbReference type="EMBL" id="NML15791.1"/>
    </source>
</evidence>
<proteinExistence type="predicted"/>
<reference evidence="2 3" key="1">
    <citation type="submission" date="2020-04" db="EMBL/GenBank/DDBJ databases">
        <title>Azohydromonas sp. isolated from soil.</title>
        <authorList>
            <person name="Dahal R.H."/>
        </authorList>
    </citation>
    <scope>NUCLEOTIDE SEQUENCE [LARGE SCALE GENOMIC DNA]</scope>
    <source>
        <strain evidence="2 3">G-1-1-14</strain>
    </source>
</reference>
<name>A0A848FCW8_9BURK</name>
<comment type="caution">
    <text evidence="2">The sequence shown here is derived from an EMBL/GenBank/DDBJ whole genome shotgun (WGS) entry which is preliminary data.</text>
</comment>
<dbReference type="Pfam" id="PF01261">
    <property type="entry name" value="AP_endonuc_2"/>
    <property type="match status" value="1"/>
</dbReference>
<dbReference type="SUPFAM" id="SSF51658">
    <property type="entry name" value="Xylose isomerase-like"/>
    <property type="match status" value="1"/>
</dbReference>
<sequence length="292" mass="30647">MTPIDDFGLDTASLAGPLEARLRALREAGFSRVVLQARDLMSHPGGFEAAVAAVKASGLQVAALQALRDFEGLQGPRHDYKVEVAKAMLETCRAVGSPLLVATSACAAAQPGGDPEALARDLRKLAMLAVPPGIRIAYQAVAAGRHVNDFNIAWELVSRADCPNLGLALDACHALGAGTSLELLEDIDPEKLFLVRLADALSDAPCADGAAVNVFPGEGVLAAPLAALTLRLDRMGYRGSYALSVCNDESQQLPPATVARRARRAAEWLSEEVLRRSAPLPNLMKLRGAAGG</sequence>
<protein>
    <submittedName>
        <fullName evidence="2">Sugar phosphate isomerase/epimerase</fullName>
    </submittedName>
</protein>
<evidence type="ECO:0000313" key="3">
    <source>
        <dbReference type="Proteomes" id="UP000574067"/>
    </source>
</evidence>